<feature type="signal peptide" evidence="1">
    <location>
        <begin position="1"/>
        <end position="22"/>
    </location>
</feature>
<dbReference type="AlphaFoldDB" id="A0A1I7JZQ1"/>
<accession>A0A1I7JZQ1</accession>
<evidence type="ECO:0000313" key="2">
    <source>
        <dbReference type="EMBL" id="SFU90619.1"/>
    </source>
</evidence>
<dbReference type="RefSeq" id="WP_139235476.1">
    <property type="nucleotide sequence ID" value="NZ_CYIG01000030.1"/>
</dbReference>
<dbReference type="EMBL" id="FPBX01000034">
    <property type="protein sequence ID" value="SFU90619.1"/>
    <property type="molecule type" value="Genomic_DNA"/>
</dbReference>
<keyword evidence="1" id="KW-0732">Signal</keyword>
<dbReference type="OrthoDB" id="8912437at2"/>
<proteinExistence type="predicted"/>
<evidence type="ECO:0000313" key="3">
    <source>
        <dbReference type="Proteomes" id="UP000183656"/>
    </source>
</evidence>
<gene>
    <name evidence="2" type="ORF">SAMN04489707_103435</name>
</gene>
<dbReference type="STRING" id="343013.SAMN04489707_103435"/>
<feature type="chain" id="PRO_5010257051" evidence="1">
    <location>
        <begin position="23"/>
        <end position="108"/>
    </location>
</feature>
<keyword evidence="3" id="KW-1185">Reference proteome</keyword>
<protein>
    <submittedName>
        <fullName evidence="2">Uncharacterized protein</fullName>
    </submittedName>
</protein>
<dbReference type="Proteomes" id="UP000183656">
    <property type="component" value="Unassembled WGS sequence"/>
</dbReference>
<reference evidence="2 3" key="1">
    <citation type="submission" date="2016-10" db="EMBL/GenBank/DDBJ databases">
        <authorList>
            <person name="de Groot N.N."/>
        </authorList>
    </citation>
    <scope>NUCLEOTIDE SEQUENCE [LARGE SCALE GENOMIC DNA]</scope>
    <source>
        <strain evidence="2 3">R-24608</strain>
    </source>
</reference>
<evidence type="ECO:0000256" key="1">
    <source>
        <dbReference type="SAM" id="SignalP"/>
    </source>
</evidence>
<organism evidence="2 3">
    <name type="scientific">Paenacidovorax caeni</name>
    <dbReference type="NCBI Taxonomy" id="343013"/>
    <lineage>
        <taxon>Bacteria</taxon>
        <taxon>Pseudomonadati</taxon>
        <taxon>Pseudomonadota</taxon>
        <taxon>Betaproteobacteria</taxon>
        <taxon>Burkholderiales</taxon>
        <taxon>Comamonadaceae</taxon>
        <taxon>Paenacidovorax</taxon>
    </lineage>
</organism>
<sequence length="108" mass="11613">MKNIKYLLIAIASTMIIGHAHAGTSTGKVTTMIVNSSNFLFFTAGTKTGSPGCGNNNQWAINLSTAKGKSIYAMLLAAQMQDKSVTIYGNNTCNEWGDREDVLYGMIN</sequence>
<name>A0A1I7JZQ1_9BURK</name>